<keyword evidence="4 7" id="KW-0720">Serine protease</keyword>
<feature type="active site" description="Charge relay system" evidence="6 7">
    <location>
        <position position="191"/>
    </location>
</feature>
<dbReference type="SUPFAM" id="SSF89260">
    <property type="entry name" value="Collagen-binding domain"/>
    <property type="match status" value="1"/>
</dbReference>
<dbReference type="GO" id="GO:0004252">
    <property type="term" value="F:serine-type endopeptidase activity"/>
    <property type="evidence" value="ECO:0007669"/>
    <property type="project" value="UniProtKB-UniRule"/>
</dbReference>
<reference evidence="14 15" key="1">
    <citation type="submission" date="2015-02" db="EMBL/GenBank/DDBJ databases">
        <title>Complete genome sequence of Kangiella geojedonensis strain YCS-5T.</title>
        <authorList>
            <person name="Kim K.M."/>
        </authorList>
    </citation>
    <scope>NUCLEOTIDE SEQUENCE [LARGE SCALE GENOMIC DNA]</scope>
    <source>
        <strain evidence="14 15">YCS-5</strain>
    </source>
</reference>
<dbReference type="CDD" id="cd04077">
    <property type="entry name" value="Peptidases_S8_PCSK9_ProteinaseK_like"/>
    <property type="match status" value="1"/>
</dbReference>
<dbReference type="InterPro" id="IPR007280">
    <property type="entry name" value="Peptidase_C_arc/bac"/>
</dbReference>
<proteinExistence type="inferred from homology"/>
<dbReference type="InterPro" id="IPR023828">
    <property type="entry name" value="Peptidase_S8_Ser-AS"/>
</dbReference>
<sequence>MKLTKVVTGVLLATGAIGVQAGEFKTAQVPSNAIKGQYIVVLKDDVVQENEGLFASQANLKAVQMVNDQLSNKYQARVTRTYKAVLKGGVYQMSEAQAQKLAQDPSVEIVEEDQMMSINATQNNATWGIDRTDQRDLPLSGTYTYNTTASNVNAYIIDTGILNSHSEFGGRSVSGIDTVDNDNDATDCNGHGTHVAGTVGGSTYGIAKNVNLIGVRVLSCSGSGSNSGVIAGMDWVADNHVKPAVANMSLGGGASSTTDAAVQRLTDAGVTTVVAAGNDNSNACNYSPARAASAITVGSTTSSDSRSSFSNYGNCLDIYAPGSSITSAWHTGGTNTISGTSMAAPHVAGVAALYLADNPNASVSQVTQAITDAATPGKVSDAKSGSPNLLLYSFFDGSNPDPDPEPEPGNELENGVSVSFSGAQGSETDFTFTVPSGASNVSFDMSGGSGDADLYVKFGSAPTTSSYDCRPYKNGNSESCNFSAQAGTYYVMVRGYTSYSNVNLVASHDGGSTEPPPSEGGSATIENISANSGEWQHYYLDVPAGMSSLNATITGGSGDADLYVRRGSQPTTSAYDCRPYKWGNEETCNISNPAEDRYYISLRAYQTFSGVTLNVVWE</sequence>
<feature type="active site" description="Charge relay system" evidence="6 7">
    <location>
        <position position="341"/>
    </location>
</feature>
<dbReference type="PANTHER" id="PTHR43806">
    <property type="entry name" value="PEPTIDASE S8"/>
    <property type="match status" value="1"/>
</dbReference>
<dbReference type="InterPro" id="IPR050131">
    <property type="entry name" value="Peptidase_S8_subtilisin-like"/>
</dbReference>
<gene>
    <name evidence="14" type="ORF">TQ33_0336</name>
</gene>
<dbReference type="SUPFAM" id="SSF54897">
    <property type="entry name" value="Protease propeptides/inhibitors"/>
    <property type="match status" value="1"/>
</dbReference>
<evidence type="ECO:0000313" key="15">
    <source>
        <dbReference type="Proteomes" id="UP000034071"/>
    </source>
</evidence>
<dbReference type="PRINTS" id="PR00723">
    <property type="entry name" value="SUBTILISIN"/>
</dbReference>
<dbReference type="PROSITE" id="PS51892">
    <property type="entry name" value="SUBTILASE"/>
    <property type="match status" value="1"/>
</dbReference>
<dbReference type="AlphaFoldDB" id="A0A0F6RB80"/>
<feature type="signal peptide" evidence="10">
    <location>
        <begin position="1"/>
        <end position="21"/>
    </location>
</feature>
<dbReference type="PANTHER" id="PTHR43806:SF11">
    <property type="entry name" value="CEREVISIN-RELATED"/>
    <property type="match status" value="1"/>
</dbReference>
<organism evidence="14 15">
    <name type="scientific">Kangiella geojedonensis</name>
    <dbReference type="NCBI Taxonomy" id="914150"/>
    <lineage>
        <taxon>Bacteria</taxon>
        <taxon>Pseudomonadati</taxon>
        <taxon>Pseudomonadota</taxon>
        <taxon>Gammaproteobacteria</taxon>
        <taxon>Kangiellales</taxon>
        <taxon>Kangiellaceae</taxon>
        <taxon>Kangiella</taxon>
    </lineage>
</organism>
<keyword evidence="10" id="KW-0732">Signal</keyword>
<dbReference type="HOGENOM" id="CLU_011263_1_7_6"/>
<accession>A0A0F6RB80</accession>
<dbReference type="GO" id="GO:0006508">
    <property type="term" value="P:proteolysis"/>
    <property type="evidence" value="ECO:0007669"/>
    <property type="project" value="UniProtKB-KW"/>
</dbReference>
<evidence type="ECO:0000256" key="8">
    <source>
        <dbReference type="RuleBase" id="RU003355"/>
    </source>
</evidence>
<dbReference type="EMBL" id="CP010975">
    <property type="protein sequence ID" value="AKE51323.1"/>
    <property type="molecule type" value="Genomic_DNA"/>
</dbReference>
<dbReference type="GO" id="GO:0005615">
    <property type="term" value="C:extracellular space"/>
    <property type="evidence" value="ECO:0007669"/>
    <property type="project" value="TreeGrafter"/>
</dbReference>
<evidence type="ECO:0000256" key="7">
    <source>
        <dbReference type="PROSITE-ProRule" id="PRU01240"/>
    </source>
</evidence>
<feature type="domain" description="Peptidase S8/S53" evidence="11">
    <location>
        <begin position="156"/>
        <end position="377"/>
    </location>
</feature>
<dbReference type="InterPro" id="IPR023827">
    <property type="entry name" value="Peptidase_S8_Asp-AS"/>
</dbReference>
<dbReference type="SUPFAM" id="SSF52743">
    <property type="entry name" value="Subtilisin-like"/>
    <property type="match status" value="1"/>
</dbReference>
<dbReference type="InterPro" id="IPR015500">
    <property type="entry name" value="Peptidase_S8_subtilisin-rel"/>
</dbReference>
<evidence type="ECO:0000313" key="14">
    <source>
        <dbReference type="EMBL" id="AKE51323.1"/>
    </source>
</evidence>
<dbReference type="Pfam" id="PF04151">
    <property type="entry name" value="PPC"/>
    <property type="match status" value="2"/>
</dbReference>
<dbReference type="InterPro" id="IPR037045">
    <property type="entry name" value="S8pro/Inhibitor_I9_sf"/>
</dbReference>
<dbReference type="PROSITE" id="PS00138">
    <property type="entry name" value="SUBTILASE_SER"/>
    <property type="match status" value="1"/>
</dbReference>
<dbReference type="FunFam" id="2.60.120.380:FF:000013">
    <property type="entry name" value="Alkaline serine protease"/>
    <property type="match status" value="1"/>
</dbReference>
<dbReference type="InterPro" id="IPR010259">
    <property type="entry name" value="S8pro/Inhibitor_I9"/>
</dbReference>
<evidence type="ECO:0000256" key="1">
    <source>
        <dbReference type="ARBA" id="ARBA00011073"/>
    </source>
</evidence>
<protein>
    <submittedName>
        <fullName evidence="14">Peptidase S8 and S53 subtilisin kexin sedolisin</fullName>
    </submittedName>
</protein>
<dbReference type="Gene3D" id="2.60.120.380">
    <property type="match status" value="2"/>
</dbReference>
<dbReference type="Proteomes" id="UP000034071">
    <property type="component" value="Chromosome"/>
</dbReference>
<evidence type="ECO:0000256" key="10">
    <source>
        <dbReference type="SAM" id="SignalP"/>
    </source>
</evidence>
<evidence type="ECO:0000256" key="2">
    <source>
        <dbReference type="ARBA" id="ARBA00022670"/>
    </source>
</evidence>
<dbReference type="Pfam" id="PF05922">
    <property type="entry name" value="Inhibitor_I9"/>
    <property type="match status" value="1"/>
</dbReference>
<dbReference type="InterPro" id="IPR022398">
    <property type="entry name" value="Peptidase_S8_His-AS"/>
</dbReference>
<evidence type="ECO:0000259" key="12">
    <source>
        <dbReference type="Pfam" id="PF04151"/>
    </source>
</evidence>
<evidence type="ECO:0000259" key="13">
    <source>
        <dbReference type="Pfam" id="PF05922"/>
    </source>
</evidence>
<dbReference type="InterPro" id="IPR000209">
    <property type="entry name" value="Peptidase_S8/S53_dom"/>
</dbReference>
<evidence type="ECO:0000256" key="4">
    <source>
        <dbReference type="ARBA" id="ARBA00022825"/>
    </source>
</evidence>
<name>A0A0F6RB80_9GAMM</name>
<evidence type="ECO:0000256" key="9">
    <source>
        <dbReference type="SAM" id="MobiDB-lite"/>
    </source>
</evidence>
<dbReference type="Gene3D" id="3.40.50.200">
    <property type="entry name" value="Peptidase S8/S53 domain"/>
    <property type="match status" value="1"/>
</dbReference>
<evidence type="ECO:0000259" key="11">
    <source>
        <dbReference type="Pfam" id="PF00082"/>
    </source>
</evidence>
<feature type="chain" id="PRO_5002508911" evidence="10">
    <location>
        <begin position="22"/>
        <end position="618"/>
    </location>
</feature>
<dbReference type="RefSeq" id="WP_046560523.1">
    <property type="nucleotide sequence ID" value="NZ_CP010975.1"/>
</dbReference>
<dbReference type="OrthoDB" id="9790784at2"/>
<dbReference type="InterPro" id="IPR036852">
    <property type="entry name" value="Peptidase_S8/S53_dom_sf"/>
</dbReference>
<feature type="domain" description="Inhibitor I9" evidence="13">
    <location>
        <begin position="37"/>
        <end position="118"/>
    </location>
</feature>
<dbReference type="PROSITE" id="PS00136">
    <property type="entry name" value="SUBTILASE_ASP"/>
    <property type="match status" value="1"/>
</dbReference>
<feature type="region of interest" description="Disordered" evidence="9">
    <location>
        <begin position="395"/>
        <end position="420"/>
    </location>
</feature>
<evidence type="ECO:0000256" key="6">
    <source>
        <dbReference type="PIRSR" id="PIRSR615500-1"/>
    </source>
</evidence>
<dbReference type="STRING" id="914150.TQ33_0336"/>
<keyword evidence="2 7" id="KW-0645">Protease</keyword>
<keyword evidence="5" id="KW-0865">Zymogen</keyword>
<evidence type="ECO:0000256" key="3">
    <source>
        <dbReference type="ARBA" id="ARBA00022801"/>
    </source>
</evidence>
<keyword evidence="3 7" id="KW-0378">Hydrolase</keyword>
<feature type="active site" description="Charge relay system" evidence="6 7">
    <location>
        <position position="158"/>
    </location>
</feature>
<dbReference type="KEGG" id="kge:TQ33_0336"/>
<evidence type="ECO:0000256" key="5">
    <source>
        <dbReference type="ARBA" id="ARBA00023145"/>
    </source>
</evidence>
<keyword evidence="15" id="KW-1185">Reference proteome</keyword>
<dbReference type="FunFam" id="3.40.50.200:FF:000014">
    <property type="entry name" value="Proteinase K"/>
    <property type="match status" value="1"/>
</dbReference>
<dbReference type="Pfam" id="PF00082">
    <property type="entry name" value="Peptidase_S8"/>
    <property type="match status" value="1"/>
</dbReference>
<dbReference type="InterPro" id="IPR034193">
    <property type="entry name" value="PCSK9_ProteinaseK-like"/>
</dbReference>
<feature type="domain" description="Peptidase C-terminal archaeal/bacterial" evidence="12">
    <location>
        <begin position="538"/>
        <end position="603"/>
    </location>
</feature>
<dbReference type="PROSITE" id="PS00137">
    <property type="entry name" value="SUBTILASE_HIS"/>
    <property type="match status" value="1"/>
</dbReference>
<dbReference type="Gene3D" id="3.30.70.80">
    <property type="entry name" value="Peptidase S8 propeptide/proteinase inhibitor I9"/>
    <property type="match status" value="1"/>
</dbReference>
<comment type="similarity">
    <text evidence="1 7 8">Belongs to the peptidase S8 family.</text>
</comment>
<feature type="domain" description="Peptidase C-terminal archaeal/bacterial" evidence="12">
    <location>
        <begin position="429"/>
        <end position="495"/>
    </location>
</feature>